<evidence type="ECO:0000313" key="2">
    <source>
        <dbReference type="Proteomes" id="UP000655588"/>
    </source>
</evidence>
<accession>A0A833RSL7</accession>
<sequence length="245" mass="28882">MYSGLKVIVQYFQHNFNIHIHVHKTTVGSNCTYRFMDSFTSRLLRAKFLRKIKIKLKNVSYDPVIYPYKLLLYTSIRKDDQMTKSILLCMLFQLNLSAYKRIRIVRGNETCDLDSAVSTLIQAFSEYLDGIESKETDLATIPLMNIPKREYRVKTEVVFFFDLHNIPSDLLIFRHMLKDTLLRNCWGQEYTMARPLKSLSLIHSAENSKKKKKRTTSTARLNRLNKYCRSVLMLHPSENYTILYD</sequence>
<gene>
    <name evidence="1" type="ORF">E2986_12357</name>
</gene>
<dbReference type="AlphaFoldDB" id="A0A833RSL7"/>
<organism evidence="1 2">
    <name type="scientific">Frieseomelitta varia</name>
    <dbReference type="NCBI Taxonomy" id="561572"/>
    <lineage>
        <taxon>Eukaryota</taxon>
        <taxon>Metazoa</taxon>
        <taxon>Ecdysozoa</taxon>
        <taxon>Arthropoda</taxon>
        <taxon>Hexapoda</taxon>
        <taxon>Insecta</taxon>
        <taxon>Pterygota</taxon>
        <taxon>Neoptera</taxon>
        <taxon>Endopterygota</taxon>
        <taxon>Hymenoptera</taxon>
        <taxon>Apocrita</taxon>
        <taxon>Aculeata</taxon>
        <taxon>Apoidea</taxon>
        <taxon>Anthophila</taxon>
        <taxon>Apidae</taxon>
        <taxon>Frieseomelitta</taxon>
    </lineage>
</organism>
<dbReference type="Proteomes" id="UP000655588">
    <property type="component" value="Unassembled WGS sequence"/>
</dbReference>
<dbReference type="EMBL" id="WNWW01000826">
    <property type="protein sequence ID" value="KAF3421701.1"/>
    <property type="molecule type" value="Genomic_DNA"/>
</dbReference>
<keyword evidence="2" id="KW-1185">Reference proteome</keyword>
<dbReference type="Gene3D" id="3.90.1640.10">
    <property type="entry name" value="inorganic pyrophosphatase (n-terminal core)"/>
    <property type="match status" value="1"/>
</dbReference>
<reference evidence="1" key="1">
    <citation type="submission" date="2019-11" db="EMBL/GenBank/DDBJ databases">
        <title>The nuclear and mitochondrial genomes of Frieseomelitta varia - a highly eusocial stingless bee (Meliponini) with a permanently sterile worker caste.</title>
        <authorList>
            <person name="Freitas F.C.P."/>
            <person name="Lourenco A.P."/>
            <person name="Nunes F.M.F."/>
            <person name="Paschoal A.R."/>
            <person name="Abreu F.C.P."/>
            <person name="Barbin F.O."/>
            <person name="Bataglia L."/>
            <person name="Cardoso-Junior C.A.M."/>
            <person name="Cervoni M.S."/>
            <person name="Silva S.R."/>
            <person name="Dalarmi F."/>
            <person name="Del Lama M.A."/>
            <person name="Depintor T.S."/>
            <person name="Ferreira K.M."/>
            <person name="Goria P.S."/>
            <person name="Jaskot M.C."/>
            <person name="Lago D.C."/>
            <person name="Luna-Lucena D."/>
            <person name="Moda L.M."/>
            <person name="Nascimento L."/>
            <person name="Pedrino M."/>
            <person name="Rabico F.O."/>
            <person name="Sanches F.C."/>
            <person name="Santos D.E."/>
            <person name="Santos C.G."/>
            <person name="Vieira J."/>
            <person name="Lopes T.F."/>
            <person name="Barchuk A.R."/>
            <person name="Hartfelder K."/>
            <person name="Simoes Z.L.P."/>
            <person name="Bitondi M.M.G."/>
            <person name="Pinheiro D.G."/>
        </authorList>
    </citation>
    <scope>NUCLEOTIDE SEQUENCE</scope>
    <source>
        <strain evidence="1">USP_RPSP 00005682</strain>
        <tissue evidence="1">Whole individual</tissue>
    </source>
</reference>
<comment type="caution">
    <text evidence="1">The sequence shown here is derived from an EMBL/GenBank/DDBJ whole genome shotgun (WGS) entry which is preliminary data.</text>
</comment>
<name>A0A833RSL7_9HYME</name>
<protein>
    <submittedName>
        <fullName evidence="1">Uncharacterized protein</fullName>
    </submittedName>
</protein>
<evidence type="ECO:0000313" key="1">
    <source>
        <dbReference type="EMBL" id="KAF3421701.1"/>
    </source>
</evidence>
<proteinExistence type="predicted"/>